<dbReference type="EMBL" id="UOFB01000414">
    <property type="protein sequence ID" value="VAW49933.1"/>
    <property type="molecule type" value="Genomic_DNA"/>
</dbReference>
<proteinExistence type="predicted"/>
<evidence type="ECO:0000313" key="1">
    <source>
        <dbReference type="EMBL" id="VAW49933.1"/>
    </source>
</evidence>
<sequence length="301" mass="34443">MNLKGRFILLKYIVFSFFILVSSSAFSERTSQAAFSALNALQPSDYEWIGAKIYQNEAASNPKYLTHWGKGEAFPSFGIAHFIWFPADAKNSPPPSFKETFPAMFELVSKNSPPPKWLERLWLQSQINPNLAFDAPWSNKAQFDAAQSSPEIQSLRSWLLATQAQQARFVVQGFEQRWLKETASLSPEKRHALNRRLQRMMGFKQGLFSAVDYFNFKGLGNNSKEQYQGKSWGLISVLEGMPSTVFTPDASDLQRLQAFITSAKHQLQQRTMLAPKSRNEARWIKGWFKRLDGYALEDNHE</sequence>
<organism evidence="1">
    <name type="scientific">hydrothermal vent metagenome</name>
    <dbReference type="NCBI Taxonomy" id="652676"/>
    <lineage>
        <taxon>unclassified sequences</taxon>
        <taxon>metagenomes</taxon>
        <taxon>ecological metagenomes</taxon>
    </lineage>
</organism>
<name>A0A3B0WC67_9ZZZZ</name>
<dbReference type="AlphaFoldDB" id="A0A3B0WC67"/>
<accession>A0A3B0WC67</accession>
<gene>
    <name evidence="1" type="ORF">MNBD_GAMMA04-997</name>
</gene>
<reference evidence="1" key="1">
    <citation type="submission" date="2018-06" db="EMBL/GenBank/DDBJ databases">
        <authorList>
            <person name="Zhirakovskaya E."/>
        </authorList>
    </citation>
    <scope>NUCLEOTIDE SEQUENCE</scope>
</reference>
<protein>
    <submittedName>
        <fullName evidence="1">Uncharacterized protein</fullName>
    </submittedName>
</protein>